<dbReference type="SUPFAM" id="SSF46785">
    <property type="entry name" value="Winged helix' DNA-binding domain"/>
    <property type="match status" value="1"/>
</dbReference>
<dbReference type="AlphaFoldDB" id="A0A919B6S1"/>
<keyword evidence="6" id="KW-1185">Reference proteome</keyword>
<dbReference type="Proteomes" id="UP000638313">
    <property type="component" value="Unassembled WGS sequence"/>
</dbReference>
<evidence type="ECO:0000259" key="4">
    <source>
        <dbReference type="Pfam" id="PF12802"/>
    </source>
</evidence>
<evidence type="ECO:0000313" key="5">
    <source>
        <dbReference type="EMBL" id="GHF59638.1"/>
    </source>
</evidence>
<dbReference type="Pfam" id="PF12802">
    <property type="entry name" value="MarR_2"/>
    <property type="match status" value="1"/>
</dbReference>
<dbReference type="Gene3D" id="1.10.10.10">
    <property type="entry name" value="Winged helix-like DNA-binding domain superfamily/Winged helix DNA-binding domain"/>
    <property type="match status" value="1"/>
</dbReference>
<evidence type="ECO:0000256" key="1">
    <source>
        <dbReference type="ARBA" id="ARBA00023015"/>
    </source>
</evidence>
<keyword evidence="3" id="KW-0804">Transcription</keyword>
<dbReference type="PANTHER" id="PTHR38465:SF2">
    <property type="entry name" value="HTH-TYPE TRANSCRIPTIONAL REGULATOR MMPR5"/>
    <property type="match status" value="1"/>
</dbReference>
<dbReference type="InterPro" id="IPR052362">
    <property type="entry name" value="HTH-GbsR_regulator"/>
</dbReference>
<dbReference type="InterPro" id="IPR036388">
    <property type="entry name" value="WH-like_DNA-bd_sf"/>
</dbReference>
<dbReference type="GO" id="GO:0003700">
    <property type="term" value="F:DNA-binding transcription factor activity"/>
    <property type="evidence" value="ECO:0007669"/>
    <property type="project" value="InterPro"/>
</dbReference>
<sequence length="169" mass="18856">MSSRQDGNRDEKRDEAAVARFVERFAAELTAAGMQRMAARVFSALLASDAGSMTAAELAETLSISPAAVSGAVRYLTQTGMIGREREPGTRRDRYRLYDDVMATALTRRDQLLVRWEKQLREGADALGPHTPAGTRMTETADLFAFMQQELEETLLRWQERRAGARADD</sequence>
<dbReference type="PANTHER" id="PTHR38465">
    <property type="entry name" value="HTH-TYPE TRANSCRIPTIONAL REGULATOR MJ1563-RELATED"/>
    <property type="match status" value="1"/>
</dbReference>
<evidence type="ECO:0000313" key="6">
    <source>
        <dbReference type="Proteomes" id="UP000638313"/>
    </source>
</evidence>
<feature type="domain" description="HTH marR-type" evidence="4">
    <location>
        <begin position="33"/>
        <end position="92"/>
    </location>
</feature>
<dbReference type="Gene3D" id="1.10.287.160">
    <property type="entry name" value="HR1 repeat"/>
    <property type="match status" value="1"/>
</dbReference>
<comment type="caution">
    <text evidence="5">The sequence shown here is derived from an EMBL/GenBank/DDBJ whole genome shotgun (WGS) entry which is preliminary data.</text>
</comment>
<protein>
    <submittedName>
        <fullName evidence="5">MarR family transcriptional regulator</fullName>
    </submittedName>
</protein>
<dbReference type="EMBL" id="BNBD01000010">
    <property type="protein sequence ID" value="GHF59638.1"/>
    <property type="molecule type" value="Genomic_DNA"/>
</dbReference>
<accession>A0A919B6S1</accession>
<dbReference type="GO" id="GO:0003677">
    <property type="term" value="F:DNA binding"/>
    <property type="evidence" value="ECO:0007669"/>
    <property type="project" value="UniProtKB-KW"/>
</dbReference>
<dbReference type="InterPro" id="IPR000835">
    <property type="entry name" value="HTH_MarR-typ"/>
</dbReference>
<reference evidence="5" key="1">
    <citation type="journal article" date="2014" name="Int. J. Syst. Evol. Microbiol.">
        <title>Complete genome sequence of Corynebacterium casei LMG S-19264T (=DSM 44701T), isolated from a smear-ripened cheese.</title>
        <authorList>
            <consortium name="US DOE Joint Genome Institute (JGI-PGF)"/>
            <person name="Walter F."/>
            <person name="Albersmeier A."/>
            <person name="Kalinowski J."/>
            <person name="Ruckert C."/>
        </authorList>
    </citation>
    <scope>NUCLEOTIDE SEQUENCE</scope>
    <source>
        <strain evidence="5">JCM 4059</strain>
    </source>
</reference>
<keyword evidence="1" id="KW-0805">Transcription regulation</keyword>
<reference evidence="5" key="2">
    <citation type="submission" date="2020-09" db="EMBL/GenBank/DDBJ databases">
        <authorList>
            <person name="Sun Q."/>
            <person name="Ohkuma M."/>
        </authorList>
    </citation>
    <scope>NUCLEOTIDE SEQUENCE</scope>
    <source>
        <strain evidence="5">JCM 4059</strain>
    </source>
</reference>
<evidence type="ECO:0000256" key="3">
    <source>
        <dbReference type="ARBA" id="ARBA00023163"/>
    </source>
</evidence>
<organism evidence="5 6">
    <name type="scientific">Streptomyces mashuensis</name>
    <dbReference type="NCBI Taxonomy" id="33904"/>
    <lineage>
        <taxon>Bacteria</taxon>
        <taxon>Bacillati</taxon>
        <taxon>Actinomycetota</taxon>
        <taxon>Actinomycetes</taxon>
        <taxon>Kitasatosporales</taxon>
        <taxon>Streptomycetaceae</taxon>
        <taxon>Streptomyces</taxon>
    </lineage>
</organism>
<keyword evidence="2" id="KW-0238">DNA-binding</keyword>
<dbReference type="InterPro" id="IPR036390">
    <property type="entry name" value="WH_DNA-bd_sf"/>
</dbReference>
<dbReference type="RefSeq" id="WP_190131597.1">
    <property type="nucleotide sequence ID" value="NZ_BNBD01000010.1"/>
</dbReference>
<evidence type="ECO:0000256" key="2">
    <source>
        <dbReference type="ARBA" id="ARBA00023125"/>
    </source>
</evidence>
<name>A0A919B6S1_9ACTN</name>
<proteinExistence type="predicted"/>
<gene>
    <name evidence="5" type="ORF">GCM10010218_46490</name>
</gene>